<dbReference type="AlphaFoldDB" id="A0A8J2SZJ1"/>
<comment type="caution">
    <text evidence="6">The sequence shown here is derived from an EMBL/GenBank/DDBJ whole genome shotgun (WGS) entry which is preliminary data.</text>
</comment>
<dbReference type="GO" id="GO:0006508">
    <property type="term" value="P:proteolysis"/>
    <property type="evidence" value="ECO:0007669"/>
    <property type="project" value="UniProtKB-KW"/>
</dbReference>
<dbReference type="GO" id="GO:0016579">
    <property type="term" value="P:protein deubiquitination"/>
    <property type="evidence" value="ECO:0007669"/>
    <property type="project" value="TreeGrafter"/>
</dbReference>
<dbReference type="InterPro" id="IPR008580">
    <property type="entry name" value="PPPDE_dom"/>
</dbReference>
<evidence type="ECO:0000256" key="3">
    <source>
        <dbReference type="ARBA" id="ARBA00022801"/>
    </source>
</evidence>
<dbReference type="InterPro" id="IPR042266">
    <property type="entry name" value="PPPDE_sf"/>
</dbReference>
<name>A0A8J2SZJ1_9STRA</name>
<reference evidence="6" key="1">
    <citation type="submission" date="2021-11" db="EMBL/GenBank/DDBJ databases">
        <authorList>
            <consortium name="Genoscope - CEA"/>
            <person name="William W."/>
        </authorList>
    </citation>
    <scope>NUCLEOTIDE SEQUENCE</scope>
</reference>
<feature type="region of interest" description="Disordered" evidence="4">
    <location>
        <begin position="152"/>
        <end position="208"/>
    </location>
</feature>
<evidence type="ECO:0000256" key="1">
    <source>
        <dbReference type="ARBA" id="ARBA00008140"/>
    </source>
</evidence>
<comment type="similarity">
    <text evidence="1">Belongs to the DeSI family.</text>
</comment>
<dbReference type="PROSITE" id="PS51858">
    <property type="entry name" value="PPPDE"/>
    <property type="match status" value="1"/>
</dbReference>
<evidence type="ECO:0000256" key="4">
    <source>
        <dbReference type="SAM" id="MobiDB-lite"/>
    </source>
</evidence>
<evidence type="ECO:0000313" key="7">
    <source>
        <dbReference type="Proteomes" id="UP000789595"/>
    </source>
</evidence>
<dbReference type="PANTHER" id="PTHR12378">
    <property type="entry name" value="DESUMOYLATING ISOPEPTIDASE"/>
    <property type="match status" value="1"/>
</dbReference>
<dbReference type="Gene3D" id="3.90.1720.30">
    <property type="entry name" value="PPPDE domains"/>
    <property type="match status" value="1"/>
</dbReference>
<evidence type="ECO:0000256" key="2">
    <source>
        <dbReference type="ARBA" id="ARBA00022670"/>
    </source>
</evidence>
<dbReference type="PANTHER" id="PTHR12378:SF80">
    <property type="entry name" value="IP06716P-RELATED"/>
    <property type="match status" value="1"/>
</dbReference>
<dbReference type="Pfam" id="PF05903">
    <property type="entry name" value="Peptidase_C97"/>
    <property type="match status" value="1"/>
</dbReference>
<keyword evidence="3" id="KW-0378">Hydrolase</keyword>
<dbReference type="EMBL" id="CAKKNE010000005">
    <property type="protein sequence ID" value="CAH0378150.1"/>
    <property type="molecule type" value="Genomic_DNA"/>
</dbReference>
<sequence length="228" mass="24360">MRALWPGGRQPAGVTVKLNVYDLDSPGNEFLSALGLGLYHTGVEVDGREYSYGAGYGIGDARPRSAAQNPGVARFRGSYVMGQAESLQALGRAVDELRGRFPASAYDLVQRNCNHFTDALVFALCGRHTPGWVNRAATVGSCVACLVPAQERHRDPTTGAPADRQPLTAPLPRAFSGRGNALGGTDSPTLSRARTPPPSVRFESQEMAPGKRALIRNAALRRFEASPD</sequence>
<evidence type="ECO:0000259" key="5">
    <source>
        <dbReference type="PROSITE" id="PS51858"/>
    </source>
</evidence>
<keyword evidence="7" id="KW-1185">Reference proteome</keyword>
<organism evidence="6 7">
    <name type="scientific">Pelagomonas calceolata</name>
    <dbReference type="NCBI Taxonomy" id="35677"/>
    <lineage>
        <taxon>Eukaryota</taxon>
        <taxon>Sar</taxon>
        <taxon>Stramenopiles</taxon>
        <taxon>Ochrophyta</taxon>
        <taxon>Pelagophyceae</taxon>
        <taxon>Pelagomonadales</taxon>
        <taxon>Pelagomonadaceae</taxon>
        <taxon>Pelagomonas</taxon>
    </lineage>
</organism>
<protein>
    <recommendedName>
        <fullName evidence="5">PPPDE domain-containing protein</fullName>
    </recommendedName>
</protein>
<dbReference type="OrthoDB" id="412286at2759"/>
<feature type="domain" description="PPPDE" evidence="5">
    <location>
        <begin position="14"/>
        <end position="151"/>
    </location>
</feature>
<dbReference type="GO" id="GO:0101005">
    <property type="term" value="F:deubiquitinase activity"/>
    <property type="evidence" value="ECO:0007669"/>
    <property type="project" value="TreeGrafter"/>
</dbReference>
<dbReference type="SMART" id="SM01179">
    <property type="entry name" value="DUF862"/>
    <property type="match status" value="1"/>
</dbReference>
<evidence type="ECO:0000313" key="6">
    <source>
        <dbReference type="EMBL" id="CAH0378150.1"/>
    </source>
</evidence>
<keyword evidence="2" id="KW-0645">Protease</keyword>
<gene>
    <name evidence="6" type="ORF">PECAL_5P26700</name>
</gene>
<dbReference type="Proteomes" id="UP000789595">
    <property type="component" value="Unassembled WGS sequence"/>
</dbReference>
<accession>A0A8J2SZJ1</accession>
<proteinExistence type="inferred from homology"/>